<reference evidence="1 2" key="1">
    <citation type="journal article" date="2020" name="Int. J. Syst. Evol. Microbiol.">
        <title>Reclassification of Streptomyces castelarensis and Streptomyces sporoclivatus as later heterotypic synonyms of Streptomyces antimycoticus.</title>
        <authorList>
            <person name="Komaki H."/>
            <person name="Tamura T."/>
        </authorList>
    </citation>
    <scope>NUCLEOTIDE SEQUENCE [LARGE SCALE GENOMIC DNA]</scope>
    <source>
        <strain evidence="1 2">NBRC 12839</strain>
    </source>
</reference>
<dbReference type="Gene3D" id="3.30.300.30">
    <property type="match status" value="1"/>
</dbReference>
<evidence type="ECO:0008006" key="3">
    <source>
        <dbReference type="Google" id="ProtNLM"/>
    </source>
</evidence>
<dbReference type="Proteomes" id="UP000299290">
    <property type="component" value="Unassembled WGS sequence"/>
</dbReference>
<dbReference type="EMBL" id="BJHV01000001">
    <property type="protein sequence ID" value="GDY42826.1"/>
    <property type="molecule type" value="Genomic_DNA"/>
</dbReference>
<dbReference type="RefSeq" id="WP_308696500.1">
    <property type="nucleotide sequence ID" value="NZ_BJHV01000001.1"/>
</dbReference>
<sequence length="97" mass="11389">MHRSGYTLHPELIERKAALAEISTRIVPLPDERRAGDTQLVFFVEDDELRDAKHWRERLCQVLPVYEQPNRVEVLESFPLNRNGKPDKRRLEQIAQG</sequence>
<proteinExistence type="predicted"/>
<dbReference type="InterPro" id="IPR045851">
    <property type="entry name" value="AMP-bd_C_sf"/>
</dbReference>
<name>A0A4D4K7Y0_9ACTN</name>
<protein>
    <recommendedName>
        <fullName evidence="3">AMP-binding enzyme C-terminal domain-containing protein</fullName>
    </recommendedName>
</protein>
<evidence type="ECO:0000313" key="2">
    <source>
        <dbReference type="Proteomes" id="UP000299290"/>
    </source>
</evidence>
<accession>A0A4D4K7Y0</accession>
<evidence type="ECO:0000313" key="1">
    <source>
        <dbReference type="EMBL" id="GDY42826.1"/>
    </source>
</evidence>
<dbReference type="SUPFAM" id="SSF56801">
    <property type="entry name" value="Acetyl-CoA synthetase-like"/>
    <property type="match status" value="1"/>
</dbReference>
<dbReference type="AlphaFoldDB" id="A0A4D4K7Y0"/>
<comment type="caution">
    <text evidence="1">The sequence shown here is derived from an EMBL/GenBank/DDBJ whole genome shotgun (WGS) entry which is preliminary data.</text>
</comment>
<gene>
    <name evidence="1" type="ORF">SANT12839_037080</name>
</gene>
<organism evidence="1 2">
    <name type="scientific">Streptomyces antimycoticus</name>
    <dbReference type="NCBI Taxonomy" id="68175"/>
    <lineage>
        <taxon>Bacteria</taxon>
        <taxon>Bacillati</taxon>
        <taxon>Actinomycetota</taxon>
        <taxon>Actinomycetes</taxon>
        <taxon>Kitasatosporales</taxon>
        <taxon>Streptomycetaceae</taxon>
        <taxon>Streptomyces</taxon>
        <taxon>Streptomyces violaceusniger group</taxon>
    </lineage>
</organism>
<keyword evidence="2" id="KW-1185">Reference proteome</keyword>